<dbReference type="PROSITE" id="PS51687">
    <property type="entry name" value="SAM_MT_RNA_M5U"/>
    <property type="match status" value="1"/>
</dbReference>
<dbReference type="Gene3D" id="3.90.1320.10">
    <property type="entry name" value="Outer-capsid protein sigma 3, large lobe"/>
    <property type="match status" value="1"/>
</dbReference>
<dbReference type="PROSITE" id="PS50926">
    <property type="entry name" value="TRAM"/>
    <property type="match status" value="1"/>
</dbReference>
<evidence type="ECO:0000256" key="4">
    <source>
        <dbReference type="PROSITE-ProRule" id="PRU01024"/>
    </source>
</evidence>
<gene>
    <name evidence="8" type="ORF">FNV43_RR06735</name>
</gene>
<dbReference type="Pfam" id="PF05958">
    <property type="entry name" value="tRNA_U5-meth_tr"/>
    <property type="match status" value="1"/>
</dbReference>
<dbReference type="Gene3D" id="3.40.50.150">
    <property type="entry name" value="Vaccinia Virus protein VP39"/>
    <property type="match status" value="1"/>
</dbReference>
<dbReference type="FunFam" id="3.40.50.150:FF:000009">
    <property type="entry name" value="23S rRNA (Uracil(1939)-C(5))-methyltransferase RlmD"/>
    <property type="match status" value="1"/>
</dbReference>
<dbReference type="OrthoDB" id="10250660at2759"/>
<keyword evidence="3 4" id="KW-0949">S-adenosyl-L-methionine</keyword>
<dbReference type="GO" id="GO:0008757">
    <property type="term" value="F:S-adenosylmethionine-dependent methyltransferase activity"/>
    <property type="evidence" value="ECO:0007669"/>
    <property type="project" value="UniProtKB-ARBA"/>
</dbReference>
<evidence type="ECO:0000313" key="9">
    <source>
        <dbReference type="Proteomes" id="UP000796880"/>
    </source>
</evidence>
<comment type="caution">
    <text evidence="8">The sequence shown here is derived from an EMBL/GenBank/DDBJ whole genome shotgun (WGS) entry which is preliminary data.</text>
</comment>
<dbReference type="GO" id="GO:0006396">
    <property type="term" value="P:RNA processing"/>
    <property type="evidence" value="ECO:0007669"/>
    <property type="project" value="InterPro"/>
</dbReference>
<dbReference type="CDD" id="cd02440">
    <property type="entry name" value="AdoMet_MTases"/>
    <property type="match status" value="1"/>
</dbReference>
<dbReference type="GO" id="GO:0001510">
    <property type="term" value="P:RNA methylation"/>
    <property type="evidence" value="ECO:0007669"/>
    <property type="project" value="UniProtKB-ARBA"/>
</dbReference>
<evidence type="ECO:0000313" key="8">
    <source>
        <dbReference type="EMBL" id="KAF3450646.1"/>
    </source>
</evidence>
<evidence type="ECO:0000259" key="7">
    <source>
        <dbReference type="PROSITE" id="PS52045"/>
    </source>
</evidence>
<dbReference type="PANTHER" id="PTHR11061:SF30">
    <property type="entry name" value="TRNA (URACIL(54)-C(5))-METHYLTRANSFERASE"/>
    <property type="match status" value="1"/>
</dbReference>
<feature type="domain" description="Neprosin PEP catalytic" evidence="7">
    <location>
        <begin position="1102"/>
        <end position="1351"/>
    </location>
</feature>
<feature type="binding site" evidence="4">
    <location>
        <position position="467"/>
    </location>
    <ligand>
        <name>S-adenosyl-L-methionine</name>
        <dbReference type="ChEBI" id="CHEBI:59789"/>
    </ligand>
</feature>
<feature type="domain" description="Neprosin PEP catalytic" evidence="7">
    <location>
        <begin position="739"/>
        <end position="991"/>
    </location>
</feature>
<evidence type="ECO:0000256" key="5">
    <source>
        <dbReference type="SAM" id="MobiDB-lite"/>
    </source>
</evidence>
<keyword evidence="9" id="KW-1185">Reference proteome</keyword>
<dbReference type="InterPro" id="IPR025521">
    <property type="entry name" value="Neprosin_propep"/>
</dbReference>
<dbReference type="NCBIfam" id="TIGR00479">
    <property type="entry name" value="rumA"/>
    <property type="match status" value="1"/>
</dbReference>
<feature type="binding site" evidence="4">
    <location>
        <position position="398"/>
    </location>
    <ligand>
        <name>S-adenosyl-L-methionine</name>
        <dbReference type="ChEBI" id="CHEBI:59789"/>
    </ligand>
</feature>
<reference evidence="8" key="1">
    <citation type="submission" date="2020-03" db="EMBL/GenBank/DDBJ databases">
        <title>A high-quality chromosome-level genome assembly of a woody plant with both climbing and erect habits, Rhamnella rubrinervis.</title>
        <authorList>
            <person name="Lu Z."/>
            <person name="Yang Y."/>
            <person name="Zhu X."/>
            <person name="Sun Y."/>
        </authorList>
    </citation>
    <scope>NUCLEOTIDE SEQUENCE</scope>
    <source>
        <strain evidence="8">BYM</strain>
        <tissue evidence="8">Leaf</tissue>
    </source>
</reference>
<feature type="region of interest" description="Disordered" evidence="5">
    <location>
        <begin position="38"/>
        <end position="57"/>
    </location>
</feature>
<feature type="binding site" evidence="4">
    <location>
        <position position="367"/>
    </location>
    <ligand>
        <name>S-adenosyl-L-methionine</name>
        <dbReference type="ChEBI" id="CHEBI:59789"/>
    </ligand>
</feature>
<dbReference type="PANTHER" id="PTHR11061">
    <property type="entry name" value="RNA M5U METHYLTRANSFERASE"/>
    <property type="match status" value="1"/>
</dbReference>
<name>A0A8K0HDJ0_9ROSA</name>
<feature type="active site" description="Nucleophile" evidence="4">
    <location>
        <position position="494"/>
    </location>
</feature>
<dbReference type="InterPro" id="IPR030391">
    <property type="entry name" value="MeTrfase_TrmA_CS"/>
</dbReference>
<dbReference type="InterPro" id="IPR029063">
    <property type="entry name" value="SAM-dependent_MTases_sf"/>
</dbReference>
<proteinExistence type="inferred from homology"/>
<dbReference type="Proteomes" id="UP000796880">
    <property type="component" value="Unassembled WGS sequence"/>
</dbReference>
<dbReference type="Gene3D" id="2.40.50.140">
    <property type="entry name" value="Nucleic acid-binding proteins"/>
    <property type="match status" value="1"/>
</dbReference>
<dbReference type="SUPFAM" id="SSF50249">
    <property type="entry name" value="Nucleic acid-binding proteins"/>
    <property type="match status" value="1"/>
</dbReference>
<evidence type="ECO:0008006" key="10">
    <source>
        <dbReference type="Google" id="ProtNLM"/>
    </source>
</evidence>
<dbReference type="EMBL" id="VOIH02000003">
    <property type="protein sequence ID" value="KAF3450646.1"/>
    <property type="molecule type" value="Genomic_DNA"/>
</dbReference>
<evidence type="ECO:0000256" key="3">
    <source>
        <dbReference type="ARBA" id="ARBA00022691"/>
    </source>
</evidence>
<evidence type="ECO:0000259" key="6">
    <source>
        <dbReference type="PROSITE" id="PS50926"/>
    </source>
</evidence>
<dbReference type="InterPro" id="IPR010280">
    <property type="entry name" value="U5_MeTrfase_fam"/>
</dbReference>
<accession>A0A8K0HDJ0</accession>
<protein>
    <recommendedName>
        <fullName evidence="10">RNA methyltransferase</fullName>
    </recommendedName>
</protein>
<organism evidence="8 9">
    <name type="scientific">Rhamnella rubrinervis</name>
    <dbReference type="NCBI Taxonomy" id="2594499"/>
    <lineage>
        <taxon>Eukaryota</taxon>
        <taxon>Viridiplantae</taxon>
        <taxon>Streptophyta</taxon>
        <taxon>Embryophyta</taxon>
        <taxon>Tracheophyta</taxon>
        <taxon>Spermatophyta</taxon>
        <taxon>Magnoliopsida</taxon>
        <taxon>eudicotyledons</taxon>
        <taxon>Gunneridae</taxon>
        <taxon>Pentapetalae</taxon>
        <taxon>rosids</taxon>
        <taxon>fabids</taxon>
        <taxon>Rosales</taxon>
        <taxon>Rhamnaceae</taxon>
        <taxon>rhamnoid group</taxon>
        <taxon>Rhamneae</taxon>
        <taxon>Rhamnella</taxon>
    </lineage>
</organism>
<dbReference type="PROSITE" id="PS52045">
    <property type="entry name" value="NEPROSIN_PEP_CD"/>
    <property type="match status" value="2"/>
</dbReference>
<dbReference type="PROSITE" id="PS01231">
    <property type="entry name" value="TRMA_2"/>
    <property type="match status" value="1"/>
</dbReference>
<evidence type="ECO:0000256" key="2">
    <source>
        <dbReference type="ARBA" id="ARBA00022679"/>
    </source>
</evidence>
<dbReference type="InterPro" id="IPR004314">
    <property type="entry name" value="Neprosin"/>
</dbReference>
<dbReference type="FunFam" id="2.40.50.140:FF:000231">
    <property type="entry name" value="RNA methyltransferase family protein"/>
    <property type="match status" value="1"/>
</dbReference>
<feature type="binding site" evidence="4">
    <location>
        <position position="419"/>
    </location>
    <ligand>
        <name>S-adenosyl-L-methionine</name>
        <dbReference type="ChEBI" id="CHEBI:59789"/>
    </ligand>
</feature>
<dbReference type="GO" id="GO:0008173">
    <property type="term" value="F:RNA methyltransferase activity"/>
    <property type="evidence" value="ECO:0007669"/>
    <property type="project" value="InterPro"/>
</dbReference>
<dbReference type="Pfam" id="PF14365">
    <property type="entry name" value="Neprosin_AP"/>
    <property type="match status" value="2"/>
</dbReference>
<keyword evidence="2 4" id="KW-0808">Transferase</keyword>
<dbReference type="SUPFAM" id="SSF53335">
    <property type="entry name" value="S-adenosyl-L-methionine-dependent methyltransferases"/>
    <property type="match status" value="1"/>
</dbReference>
<dbReference type="Pfam" id="PF03080">
    <property type="entry name" value="Neprosin"/>
    <property type="match status" value="2"/>
</dbReference>
<dbReference type="Gene3D" id="2.40.50.1070">
    <property type="match status" value="1"/>
</dbReference>
<feature type="domain" description="TRAM" evidence="6">
    <location>
        <begin position="57"/>
        <end position="117"/>
    </location>
</feature>
<evidence type="ECO:0000256" key="1">
    <source>
        <dbReference type="ARBA" id="ARBA00022603"/>
    </source>
</evidence>
<dbReference type="InterPro" id="IPR012340">
    <property type="entry name" value="NA-bd_OB-fold"/>
</dbReference>
<dbReference type="FunFam" id="2.40.50.1070:FF:000003">
    <property type="entry name" value="23S rRNA (Uracil-5-)-methyltransferase RumA"/>
    <property type="match status" value="1"/>
</dbReference>
<dbReference type="InterPro" id="IPR002792">
    <property type="entry name" value="TRAM_dom"/>
</dbReference>
<keyword evidence="1 4" id="KW-0489">Methyltransferase</keyword>
<sequence length="1352" mass="151115">MATIPSHGFRHLGIRRPWLRTFRYSTILASLPSSFTEDSEQAQRNTSKHDTKPSSYFPKRGQSLELVCESLAFKGKGLCKVADTGFVVMCDRALPGERFIGRVTRKKGNYAEVTKVKTISPHWDFVDAPCEYASYCGGCKTQNLSYEAQLRAKEQQVHDLVIHVGKFPHTELESLSIIKPIVPCDIQFHYRNKMEFSFGSQQWVPKEKLPEKNDGSKNYALGLHAPGFFDKILNVEKCLLQSEPANMVLASIQDCWRDEQLGISPYNVHSHAGFLKHLMLRTGRNLETGLPELMVNFVTSSYKPELLKPLVERISAIPEVVSIINNVNTSVGNTSVGEEEYTLHGKSTITEILRGLTFQISANSFFQTNTYQAEVLYKLIEECAGLRGDASEVVLDLFCGTGTIGLTLARNAKHIYGYEVVAQAISDARLNAWLNGIHNATFVQGDLNKIDESFGNNFPKPDIVISDPNRPGMHMKLIKFLLKLKPHRIVYVSCNPATCARDLDYLCHGVVEQNIKGCYKLKSLQPVDMFPHTPHIECVCLLELGNGEAFKGTVVTMVQNKQPEAAHGVLSSYPLAKGKWRGFHVYTECNAIGSGLIRTKSHYRRNICSFSNSAMDFLLIAKWFVPRENSESVVKHKNTVKTIESDDGDVIDCVDIYKQPALDHPLLKNHTIQLEQWYPSSSGGTENINGDDQRDNFQSWHRNGECPQGTIPILRQGRYDRPHAIPSIRKIITHPDDGQSNSRHEYAQVSLMGSGGTYYGAHADINVWNPAIATEGEISIAQIWLVAGPTEIRNSLEVGWIVSMPEKQPRFFIYWTADGYQQTGCYNLECSGFVQVSNKFALGARLQKNSVYNGKQYELRVSIYKNTESGNWWLSAQDEALGYWPDTLFPYLKDGGADYISWGGEIINNALGGRHTSTQMGSGHFPSELYGKASYFRNLQYFDASLISQKAENLEPYATNPHCYDVLIMKKEVQYSGFFGSTSNGFFVDCKIVVSGKNSESAAKHKNTVKTIESDDGDVIDCVDIFKQPAFDHPLLKNHTIQWYPSSSSATENSTTADDHRDYDFQSWHRYGECPDGTIPILRHGGHDHPQKKIIHPDIDVESNTGHEYAQVTMKGAGGTYFGARADINVWEPATTLGELSEAQLWLVGGPAEVRNTLEVGWIVNPLRGGTSEAANAILSPTCKICHSNVGFVQVSKKIAIGALLGKKSVYNGQQFELRVSIYKDRASGNWWLSIRGEALGYWPDSLFPYLKDAGADYITWGGEVTNDALGEHHTNTQMGSGHFPNELYGKACYFRSLQYSDLSDRFFDAENLVPFATKPNCYDVLIMDKKVQYSGTHFYFGGPGFSPSCQT</sequence>
<comment type="similarity">
    <text evidence="4">Belongs to the class I-like SAM-binding methyltransferase superfamily. RNA M5U methyltransferase family.</text>
</comment>